<keyword evidence="2" id="KW-0732">Signal</keyword>
<keyword evidence="5" id="KW-1185">Reference proteome</keyword>
<dbReference type="PANTHER" id="PTHR47374:SF2">
    <property type="entry name" value="OS01G0927400 PROTEIN"/>
    <property type="match status" value="1"/>
</dbReference>
<dbReference type="EMBL" id="CP126655">
    <property type="protein sequence ID" value="WJZ92899.1"/>
    <property type="molecule type" value="Genomic_DNA"/>
</dbReference>
<feature type="domain" description="DUF3444" evidence="3">
    <location>
        <begin position="368"/>
        <end position="562"/>
    </location>
</feature>
<name>A0ABY9CCF1_VITVI</name>
<sequence length="811" mass="92011">MFMYIPLMLLAWPFILAAVVFFGSSNLFYGCSAAMVSYNLRSRAKSGDQDRDGDSQRKELKISKTKKPKAKAVEPRKSKAKGETEEDVIIVDTDSEIEYRSDASPEVDNTTTPMSILLPSYMETDFYDFENIRRPNVFSEGQIWAIYDEYGLPRRYVEIGNMSLNTGSINVSCLKHSSSTQEQAEEQNNYKGTSWTLAVCGSFTTYSMGLSIGIHSFSHMVFPLSQTRNGRCVHDIYPKLGDVWAMYKDGKITSPRLQKYQLIEIVSEFGRHGGRAVYLVKLEGGIRSVFKRLQKDDVDVSLQIGPENLAWFSHHIPASRVLFMGSILPAGCLELDPASLPFYIDDFTDAAEPKISSKFLSMKVLDCKSLMMKETLKEKSVWAVYDDCDGLPRRYVVADITSDRGDITWLGACPVNEDEKKWCKAGLPIACGDFRLKKTTMTVDHSMFSHPVQCDWDADSQQYTIYPRKGEVWAMYRDWEMGWSSDPRRGGQHSNFEYEFVEMLTNFNKNEGAEVVPLKNLRAFGCVFRRLVNDVGVEFCFHVNGNESCRFSHQIQDYKIHEIEGVGNGCRILDPLLVFQNARGSAYLIENPKDNDVEADKDGSKLLPGQIWALYEDPDHMPRSYSIVCNTLSHVPKVEVRMLKPCPVSEDEMEWVENNLPISWGTFRAEKETTIKKRWEFSHQITLRDDGKKQNFLCRIIPQMSEVWAACQNRHPVSEGKQQRYQTVEIVSSFNEESGLSLSPLFASGSNTIFQRHSIGGFELVKKYSKKEMPQLSHRIPASSILGNGGEVLIGHWKLDSAALPPESSLL</sequence>
<dbReference type="PANTHER" id="PTHR47374">
    <property type="entry name" value="ENDOSOME ANTIGEN-LIKE PROTEIN, PUTATIVE (DUF3444)-RELATED"/>
    <property type="match status" value="1"/>
</dbReference>
<dbReference type="InterPro" id="IPR024593">
    <property type="entry name" value="DUF3444"/>
</dbReference>
<evidence type="ECO:0000256" key="2">
    <source>
        <dbReference type="SAM" id="SignalP"/>
    </source>
</evidence>
<feature type="domain" description="DUF3444" evidence="3">
    <location>
        <begin position="121"/>
        <end position="321"/>
    </location>
</feature>
<evidence type="ECO:0000313" key="5">
    <source>
        <dbReference type="Proteomes" id="UP001227230"/>
    </source>
</evidence>
<gene>
    <name evidence="4" type="ORF">VitviT2T_011870</name>
</gene>
<evidence type="ECO:0000313" key="4">
    <source>
        <dbReference type="EMBL" id="WJZ92899.1"/>
    </source>
</evidence>
<dbReference type="Proteomes" id="UP001227230">
    <property type="component" value="Chromosome 8"/>
</dbReference>
<reference evidence="4 5" key="1">
    <citation type="journal article" date="2023" name="Hortic Res">
        <title>The complete reference genome for grapevine (Vitis vinifera L.) genetics and breeding.</title>
        <authorList>
            <person name="Shi X."/>
            <person name="Cao S."/>
            <person name="Wang X."/>
            <person name="Huang S."/>
            <person name="Wang Y."/>
            <person name="Liu Z."/>
            <person name="Liu W."/>
            <person name="Leng X."/>
            <person name="Peng Y."/>
            <person name="Wang N."/>
            <person name="Wang Y."/>
            <person name="Ma Z."/>
            <person name="Xu X."/>
            <person name="Zhang F."/>
            <person name="Xue H."/>
            <person name="Zhong H."/>
            <person name="Wang Y."/>
            <person name="Zhang K."/>
            <person name="Velt A."/>
            <person name="Avia K."/>
            <person name="Holtgrawe D."/>
            <person name="Grimplet J."/>
            <person name="Matus J.T."/>
            <person name="Ware D."/>
            <person name="Wu X."/>
            <person name="Wang H."/>
            <person name="Liu C."/>
            <person name="Fang Y."/>
            <person name="Rustenholz C."/>
            <person name="Cheng Z."/>
            <person name="Xiao H."/>
            <person name="Zhou Y."/>
        </authorList>
    </citation>
    <scope>NUCLEOTIDE SEQUENCE [LARGE SCALE GENOMIC DNA]</scope>
    <source>
        <strain evidence="5">cv. Pinot noir / PN40024</strain>
        <tissue evidence="4">Leaf</tissue>
    </source>
</reference>
<feature type="compositionally biased region" description="Basic and acidic residues" evidence="1">
    <location>
        <begin position="71"/>
        <end position="83"/>
    </location>
</feature>
<evidence type="ECO:0000256" key="1">
    <source>
        <dbReference type="SAM" id="MobiDB-lite"/>
    </source>
</evidence>
<feature type="signal peptide" evidence="2">
    <location>
        <begin position="1"/>
        <end position="17"/>
    </location>
</feature>
<dbReference type="Pfam" id="PF11926">
    <property type="entry name" value="DUF3444"/>
    <property type="match status" value="3"/>
</dbReference>
<feature type="domain" description="DUF3444" evidence="3">
    <location>
        <begin position="589"/>
        <end position="785"/>
    </location>
</feature>
<protein>
    <recommendedName>
        <fullName evidence="3">DUF3444 domain-containing protein</fullName>
    </recommendedName>
</protein>
<feature type="chain" id="PRO_5045229990" description="DUF3444 domain-containing protein" evidence="2">
    <location>
        <begin position="18"/>
        <end position="811"/>
    </location>
</feature>
<feature type="region of interest" description="Disordered" evidence="1">
    <location>
        <begin position="44"/>
        <end position="85"/>
    </location>
</feature>
<evidence type="ECO:0000259" key="3">
    <source>
        <dbReference type="Pfam" id="PF11926"/>
    </source>
</evidence>
<organism evidence="4 5">
    <name type="scientific">Vitis vinifera</name>
    <name type="common">Grape</name>
    <dbReference type="NCBI Taxonomy" id="29760"/>
    <lineage>
        <taxon>Eukaryota</taxon>
        <taxon>Viridiplantae</taxon>
        <taxon>Streptophyta</taxon>
        <taxon>Embryophyta</taxon>
        <taxon>Tracheophyta</taxon>
        <taxon>Spermatophyta</taxon>
        <taxon>Magnoliopsida</taxon>
        <taxon>eudicotyledons</taxon>
        <taxon>Gunneridae</taxon>
        <taxon>Pentapetalae</taxon>
        <taxon>rosids</taxon>
        <taxon>Vitales</taxon>
        <taxon>Vitaceae</taxon>
        <taxon>Viteae</taxon>
        <taxon>Vitis</taxon>
    </lineage>
</organism>
<accession>A0ABY9CCF1</accession>
<proteinExistence type="predicted"/>
<feature type="compositionally biased region" description="Basic and acidic residues" evidence="1">
    <location>
        <begin position="45"/>
        <end position="62"/>
    </location>
</feature>